<dbReference type="Pfam" id="PF00528">
    <property type="entry name" value="BPD_transp_1"/>
    <property type="match status" value="1"/>
</dbReference>
<evidence type="ECO:0000313" key="9">
    <source>
        <dbReference type="EMBL" id="MCJ2543668.1"/>
    </source>
</evidence>
<keyword evidence="6 7" id="KW-0472">Membrane</keyword>
<feature type="transmembrane region" description="Helical" evidence="7">
    <location>
        <begin position="191"/>
        <end position="215"/>
    </location>
</feature>
<dbReference type="InterPro" id="IPR035906">
    <property type="entry name" value="MetI-like_sf"/>
</dbReference>
<name>A0ABT0CD05_THEVL</name>
<dbReference type="RefSeq" id="WP_244351337.1">
    <property type="nucleotide sequence ID" value="NZ_JAFIRA010000034.1"/>
</dbReference>
<sequence>MVLPTLVVVVLFTLLPLGLALYSSLTIDKWTDPFGENGTFVGWENYRTLFADPVFQKVLQNTGLFIGVTVPISLALAFGLALLLNQQMAGLGLLRLGFFYPTVLPMVGAGTIWLFIYNRNFGLANDLVSWLGLPRQNWLGTPQWALWAVMVMSIWKSTSYYLIFFLAGLQSLPTEVMEAGQLDGANRWQRFCYLTLPLMRNTIFFVTVIALAAAFQTYDQIAVLTKDGGPNHATNLLLFNVRIAFSNGDYDLANAQSILLVLMVLFLTLLAYGLAEAGQTKVD</sequence>
<keyword evidence="3" id="KW-1003">Cell membrane</keyword>
<comment type="similarity">
    <text evidence="7">Belongs to the binding-protein-dependent transport system permease family.</text>
</comment>
<keyword evidence="10" id="KW-1185">Reference proteome</keyword>
<keyword evidence="4 7" id="KW-0812">Transmembrane</keyword>
<dbReference type="Gene3D" id="1.10.3720.10">
    <property type="entry name" value="MetI-like"/>
    <property type="match status" value="1"/>
</dbReference>
<dbReference type="PANTHER" id="PTHR30193">
    <property type="entry name" value="ABC TRANSPORTER PERMEASE PROTEIN"/>
    <property type="match status" value="1"/>
</dbReference>
<feature type="transmembrane region" description="Helical" evidence="7">
    <location>
        <begin position="255"/>
        <end position="275"/>
    </location>
</feature>
<evidence type="ECO:0000256" key="5">
    <source>
        <dbReference type="ARBA" id="ARBA00022989"/>
    </source>
</evidence>
<feature type="transmembrane region" description="Helical" evidence="7">
    <location>
        <begin position="144"/>
        <end position="170"/>
    </location>
</feature>
<feature type="transmembrane region" description="Helical" evidence="7">
    <location>
        <begin position="64"/>
        <end position="84"/>
    </location>
</feature>
<protein>
    <submittedName>
        <fullName evidence="9">Sugar ABC transporter permease</fullName>
    </submittedName>
</protein>
<evidence type="ECO:0000256" key="2">
    <source>
        <dbReference type="ARBA" id="ARBA00022448"/>
    </source>
</evidence>
<evidence type="ECO:0000313" key="10">
    <source>
        <dbReference type="Proteomes" id="UP000830835"/>
    </source>
</evidence>
<reference evidence="9" key="1">
    <citation type="submission" date="2021-02" db="EMBL/GenBank/DDBJ databases">
        <title>The CRISPR/cas machinery reduction and long-range gene transfer in the hot spring cyanobacterium Synechococcus.</title>
        <authorList>
            <person name="Dvorak P."/>
            <person name="Jahodarova E."/>
            <person name="Hasler P."/>
            <person name="Poulickova A."/>
        </authorList>
    </citation>
    <scope>NUCLEOTIDE SEQUENCE</scope>
    <source>
        <strain evidence="9">Rupite</strain>
    </source>
</reference>
<dbReference type="Proteomes" id="UP000830835">
    <property type="component" value="Unassembled WGS sequence"/>
</dbReference>
<keyword evidence="2 7" id="KW-0813">Transport</keyword>
<dbReference type="PANTHER" id="PTHR30193:SF37">
    <property type="entry name" value="INNER MEMBRANE ABC TRANSPORTER PERMEASE PROTEIN YCJO"/>
    <property type="match status" value="1"/>
</dbReference>
<proteinExistence type="inferred from homology"/>
<evidence type="ECO:0000259" key="8">
    <source>
        <dbReference type="PROSITE" id="PS50928"/>
    </source>
</evidence>
<keyword evidence="5 7" id="KW-1133">Transmembrane helix</keyword>
<evidence type="ECO:0000256" key="7">
    <source>
        <dbReference type="RuleBase" id="RU363032"/>
    </source>
</evidence>
<accession>A0ABT0CD05</accession>
<feature type="transmembrane region" description="Helical" evidence="7">
    <location>
        <begin position="96"/>
        <end position="116"/>
    </location>
</feature>
<feature type="domain" description="ABC transmembrane type-1" evidence="8">
    <location>
        <begin position="59"/>
        <end position="271"/>
    </location>
</feature>
<dbReference type="InterPro" id="IPR051393">
    <property type="entry name" value="ABC_transporter_permease"/>
</dbReference>
<evidence type="ECO:0000256" key="4">
    <source>
        <dbReference type="ARBA" id="ARBA00022692"/>
    </source>
</evidence>
<comment type="subcellular location">
    <subcellularLocation>
        <location evidence="1 7">Cell membrane</location>
        <topology evidence="1 7">Multi-pass membrane protein</topology>
    </subcellularLocation>
</comment>
<dbReference type="SUPFAM" id="SSF161098">
    <property type="entry name" value="MetI-like"/>
    <property type="match status" value="1"/>
</dbReference>
<dbReference type="PROSITE" id="PS50928">
    <property type="entry name" value="ABC_TM1"/>
    <property type="match status" value="1"/>
</dbReference>
<gene>
    <name evidence="9" type="ORF">JX360_12250</name>
</gene>
<evidence type="ECO:0000256" key="6">
    <source>
        <dbReference type="ARBA" id="ARBA00023136"/>
    </source>
</evidence>
<organism evidence="9 10">
    <name type="scientific">Thermostichus vulcanus str. 'Rupite'</name>
    <dbReference type="NCBI Taxonomy" id="2813851"/>
    <lineage>
        <taxon>Bacteria</taxon>
        <taxon>Bacillati</taxon>
        <taxon>Cyanobacteriota</taxon>
        <taxon>Cyanophyceae</taxon>
        <taxon>Thermostichales</taxon>
        <taxon>Thermostichaceae</taxon>
        <taxon>Thermostichus</taxon>
    </lineage>
</organism>
<dbReference type="CDD" id="cd06261">
    <property type="entry name" value="TM_PBP2"/>
    <property type="match status" value="1"/>
</dbReference>
<evidence type="ECO:0000256" key="1">
    <source>
        <dbReference type="ARBA" id="ARBA00004651"/>
    </source>
</evidence>
<dbReference type="InterPro" id="IPR000515">
    <property type="entry name" value="MetI-like"/>
</dbReference>
<dbReference type="EMBL" id="JAFIRA010000034">
    <property type="protein sequence ID" value="MCJ2543668.1"/>
    <property type="molecule type" value="Genomic_DNA"/>
</dbReference>
<comment type="caution">
    <text evidence="9">The sequence shown here is derived from an EMBL/GenBank/DDBJ whole genome shotgun (WGS) entry which is preliminary data.</text>
</comment>
<evidence type="ECO:0000256" key="3">
    <source>
        <dbReference type="ARBA" id="ARBA00022475"/>
    </source>
</evidence>